<gene>
    <name evidence="2" type="ORF">OTI717_LOCUS40773</name>
    <name evidence="1" type="ORF">RFH988_LOCUS37929</name>
</gene>
<dbReference type="Proteomes" id="UP000663882">
    <property type="component" value="Unassembled WGS sequence"/>
</dbReference>
<accession>A0A815RUH2</accession>
<sequence>MDIIVTETNRYCLQNSKSTLPHAARWMATSIDEV</sequence>
<evidence type="ECO:0000313" key="2">
    <source>
        <dbReference type="EMBL" id="CAF4261176.1"/>
    </source>
</evidence>
<comment type="caution">
    <text evidence="1">The sequence shown here is derived from an EMBL/GenBank/DDBJ whole genome shotgun (WGS) entry which is preliminary data.</text>
</comment>
<dbReference type="Proteomes" id="UP000663823">
    <property type="component" value="Unassembled WGS sequence"/>
</dbReference>
<name>A0A815RUH2_9BILA</name>
<dbReference type="EMBL" id="CAJNOO010008235">
    <property type="protein sequence ID" value="CAF1479681.1"/>
    <property type="molecule type" value="Genomic_DNA"/>
</dbReference>
<evidence type="ECO:0000313" key="3">
    <source>
        <dbReference type="Proteomes" id="UP000663882"/>
    </source>
</evidence>
<protein>
    <submittedName>
        <fullName evidence="1">Uncharacterized protein</fullName>
    </submittedName>
</protein>
<feature type="non-terminal residue" evidence="1">
    <location>
        <position position="34"/>
    </location>
</feature>
<evidence type="ECO:0000313" key="1">
    <source>
        <dbReference type="EMBL" id="CAF1479681.1"/>
    </source>
</evidence>
<reference evidence="1" key="1">
    <citation type="submission" date="2021-02" db="EMBL/GenBank/DDBJ databases">
        <authorList>
            <person name="Nowell W R."/>
        </authorList>
    </citation>
    <scope>NUCLEOTIDE SEQUENCE</scope>
</reference>
<dbReference type="EMBL" id="CAJOAX010035150">
    <property type="protein sequence ID" value="CAF4261176.1"/>
    <property type="molecule type" value="Genomic_DNA"/>
</dbReference>
<organism evidence="1 3">
    <name type="scientific">Rotaria sordida</name>
    <dbReference type="NCBI Taxonomy" id="392033"/>
    <lineage>
        <taxon>Eukaryota</taxon>
        <taxon>Metazoa</taxon>
        <taxon>Spiralia</taxon>
        <taxon>Gnathifera</taxon>
        <taxon>Rotifera</taxon>
        <taxon>Eurotatoria</taxon>
        <taxon>Bdelloidea</taxon>
        <taxon>Philodinida</taxon>
        <taxon>Philodinidae</taxon>
        <taxon>Rotaria</taxon>
    </lineage>
</organism>
<proteinExistence type="predicted"/>
<dbReference type="AlphaFoldDB" id="A0A815RUH2"/>